<evidence type="ECO:0000256" key="4">
    <source>
        <dbReference type="ARBA" id="ARBA00022692"/>
    </source>
</evidence>
<evidence type="ECO:0000256" key="8">
    <source>
        <dbReference type="ARBA" id="ARBA00023004"/>
    </source>
</evidence>
<comment type="cofactor">
    <cofactor evidence="11">
        <name>heme</name>
        <dbReference type="ChEBI" id="CHEBI:30413"/>
    </cofactor>
</comment>
<evidence type="ECO:0000256" key="7">
    <source>
        <dbReference type="ARBA" id="ARBA00023002"/>
    </source>
</evidence>
<evidence type="ECO:0000256" key="12">
    <source>
        <dbReference type="RuleBase" id="RU000461"/>
    </source>
</evidence>
<evidence type="ECO:0000256" key="3">
    <source>
        <dbReference type="ARBA" id="ARBA00022617"/>
    </source>
</evidence>
<dbReference type="Pfam" id="PF00067">
    <property type="entry name" value="p450"/>
    <property type="match status" value="1"/>
</dbReference>
<evidence type="ECO:0000256" key="10">
    <source>
        <dbReference type="ARBA" id="ARBA00023136"/>
    </source>
</evidence>
<dbReference type="AlphaFoldDB" id="A0AAN9XJS7"/>
<keyword evidence="6 13" id="KW-1133">Transmembrane helix</keyword>
<evidence type="ECO:0008006" key="16">
    <source>
        <dbReference type="Google" id="ProtNLM"/>
    </source>
</evidence>
<dbReference type="Gene3D" id="1.10.630.10">
    <property type="entry name" value="Cytochrome P450"/>
    <property type="match status" value="1"/>
</dbReference>
<dbReference type="PRINTS" id="PR00463">
    <property type="entry name" value="EP450I"/>
</dbReference>
<dbReference type="InterPro" id="IPR001128">
    <property type="entry name" value="Cyt_P450"/>
</dbReference>
<proteinExistence type="inferred from homology"/>
<feature type="transmembrane region" description="Helical" evidence="13">
    <location>
        <begin position="44"/>
        <end position="66"/>
    </location>
</feature>
<comment type="similarity">
    <text evidence="2 12">Belongs to the cytochrome P450 family.</text>
</comment>
<keyword evidence="4 13" id="KW-0812">Transmembrane</keyword>
<dbReference type="GO" id="GO:0016020">
    <property type="term" value="C:membrane"/>
    <property type="evidence" value="ECO:0007669"/>
    <property type="project" value="UniProtKB-SubCell"/>
</dbReference>
<dbReference type="GO" id="GO:0005506">
    <property type="term" value="F:iron ion binding"/>
    <property type="evidence" value="ECO:0007669"/>
    <property type="project" value="InterPro"/>
</dbReference>
<reference evidence="14 15" key="1">
    <citation type="submission" date="2024-01" db="EMBL/GenBank/DDBJ databases">
        <title>The genomes of 5 underutilized Papilionoideae crops provide insights into root nodulation and disease resistanc.</title>
        <authorList>
            <person name="Jiang F."/>
        </authorList>
    </citation>
    <scope>NUCLEOTIDE SEQUENCE [LARGE SCALE GENOMIC DNA]</scope>
    <source>
        <strain evidence="14">DUOXIRENSHENG_FW03</strain>
        <tissue evidence="14">Leaves</tissue>
    </source>
</reference>
<keyword evidence="8 11" id="KW-0408">Iron</keyword>
<keyword evidence="9 12" id="KW-0503">Monooxygenase</keyword>
<evidence type="ECO:0000256" key="5">
    <source>
        <dbReference type="ARBA" id="ARBA00022723"/>
    </source>
</evidence>
<evidence type="ECO:0000256" key="13">
    <source>
        <dbReference type="SAM" id="Phobius"/>
    </source>
</evidence>
<dbReference type="PROSITE" id="PS00086">
    <property type="entry name" value="CYTOCHROME_P450"/>
    <property type="match status" value="1"/>
</dbReference>
<dbReference type="PANTHER" id="PTHR24282">
    <property type="entry name" value="CYTOCHROME P450 FAMILY MEMBER"/>
    <property type="match status" value="1"/>
</dbReference>
<name>A0AAN9XJS7_PSOTE</name>
<evidence type="ECO:0000256" key="6">
    <source>
        <dbReference type="ARBA" id="ARBA00022989"/>
    </source>
</evidence>
<keyword evidence="3 11" id="KW-0349">Heme</keyword>
<keyword evidence="5 11" id="KW-0479">Metal-binding</keyword>
<dbReference type="GO" id="GO:0004497">
    <property type="term" value="F:monooxygenase activity"/>
    <property type="evidence" value="ECO:0007669"/>
    <property type="project" value="UniProtKB-KW"/>
</dbReference>
<evidence type="ECO:0000313" key="15">
    <source>
        <dbReference type="Proteomes" id="UP001386955"/>
    </source>
</evidence>
<protein>
    <recommendedName>
        <fullName evidence="16">Cytochrome P450</fullName>
    </recommendedName>
</protein>
<comment type="caution">
    <text evidence="14">The sequence shown here is derived from an EMBL/GenBank/DDBJ whole genome shotgun (WGS) entry which is preliminary data.</text>
</comment>
<keyword evidence="10 13" id="KW-0472">Membrane</keyword>
<dbReference type="EMBL" id="JAYMYS010000004">
    <property type="protein sequence ID" value="KAK7394919.1"/>
    <property type="molecule type" value="Genomic_DNA"/>
</dbReference>
<dbReference type="Proteomes" id="UP001386955">
    <property type="component" value="Unassembled WGS sequence"/>
</dbReference>
<gene>
    <name evidence="14" type="ORF">VNO78_15460</name>
</gene>
<sequence>MESNSVSSEQCPCLERNQSVKLTRPKERVGMEAEGQRRISGRDICWSVVFIVAWNIIILLYQKLWFRPQRIRSVLLQQGINGPKPFFPFGNTSDMQQINQTPHISLEALDEWTSCIFPHFHSWKQSYGPLFLYATGTKQNLYVEIPELIKSIGMHKSLDLGRPSYLTKTLKPLLGNGIIRSNGLNWAFQRNLLAPEFFQSKIKNWMDIMEESTTTIIKKWENHIAESGGGTVELEIDGDIKALTADVISKACFGSTYAQGNLIFAKLAAMQKALSKPSILFGFVNLRFLPTKENKELWKLKQEVETMILKMIKDREAVNQKSSTYGNQKDLLQIILDGAASATTDTSGKGVLGPGYNINQLILDMCKNIYFAASESTALAITWTLFLLALYPEWQQRVRSEIMETYCNGLPHSFHDMDKLRKLKALTMVIQESLRLYGPAVTNSREVFTETKLGKHVLPRGIIMWFFMPSLHRDPDNWGPHAKEFRPERFADGVSGACKYPQAYIPFGLGSRICIGQNFALLQIKEALCLLLSNFSFSVSPNYCHCPVNIMLLTPKYGMRLLVSKVHRTGL</sequence>
<dbReference type="GO" id="GO:0016705">
    <property type="term" value="F:oxidoreductase activity, acting on paired donors, with incorporation or reduction of molecular oxygen"/>
    <property type="evidence" value="ECO:0007669"/>
    <property type="project" value="InterPro"/>
</dbReference>
<dbReference type="SUPFAM" id="SSF48264">
    <property type="entry name" value="Cytochrome P450"/>
    <property type="match status" value="1"/>
</dbReference>
<dbReference type="InterPro" id="IPR017972">
    <property type="entry name" value="Cyt_P450_CS"/>
</dbReference>
<evidence type="ECO:0000256" key="2">
    <source>
        <dbReference type="ARBA" id="ARBA00010617"/>
    </source>
</evidence>
<dbReference type="PANTHER" id="PTHR24282:SF130">
    <property type="entry name" value="CYTOCHROME P450 FAMILY PROTEIN"/>
    <property type="match status" value="1"/>
</dbReference>
<dbReference type="InterPro" id="IPR036396">
    <property type="entry name" value="Cyt_P450_sf"/>
</dbReference>
<evidence type="ECO:0000313" key="14">
    <source>
        <dbReference type="EMBL" id="KAK7394919.1"/>
    </source>
</evidence>
<organism evidence="14 15">
    <name type="scientific">Psophocarpus tetragonolobus</name>
    <name type="common">Winged bean</name>
    <name type="synonym">Dolichos tetragonolobus</name>
    <dbReference type="NCBI Taxonomy" id="3891"/>
    <lineage>
        <taxon>Eukaryota</taxon>
        <taxon>Viridiplantae</taxon>
        <taxon>Streptophyta</taxon>
        <taxon>Embryophyta</taxon>
        <taxon>Tracheophyta</taxon>
        <taxon>Spermatophyta</taxon>
        <taxon>Magnoliopsida</taxon>
        <taxon>eudicotyledons</taxon>
        <taxon>Gunneridae</taxon>
        <taxon>Pentapetalae</taxon>
        <taxon>rosids</taxon>
        <taxon>fabids</taxon>
        <taxon>Fabales</taxon>
        <taxon>Fabaceae</taxon>
        <taxon>Papilionoideae</taxon>
        <taxon>50 kb inversion clade</taxon>
        <taxon>NPAAA clade</taxon>
        <taxon>indigoferoid/millettioid clade</taxon>
        <taxon>Phaseoleae</taxon>
        <taxon>Psophocarpus</taxon>
    </lineage>
</organism>
<evidence type="ECO:0000256" key="9">
    <source>
        <dbReference type="ARBA" id="ARBA00023033"/>
    </source>
</evidence>
<dbReference type="InterPro" id="IPR050665">
    <property type="entry name" value="Cytochrome_P450_Monooxygen"/>
</dbReference>
<accession>A0AAN9XJS7</accession>
<evidence type="ECO:0000256" key="11">
    <source>
        <dbReference type="PIRSR" id="PIRSR602401-1"/>
    </source>
</evidence>
<dbReference type="PRINTS" id="PR00385">
    <property type="entry name" value="P450"/>
</dbReference>
<feature type="binding site" description="axial binding residue" evidence="11">
    <location>
        <position position="514"/>
    </location>
    <ligand>
        <name>heme</name>
        <dbReference type="ChEBI" id="CHEBI:30413"/>
    </ligand>
    <ligandPart>
        <name>Fe</name>
        <dbReference type="ChEBI" id="CHEBI:18248"/>
    </ligandPart>
</feature>
<dbReference type="GO" id="GO:0020037">
    <property type="term" value="F:heme binding"/>
    <property type="evidence" value="ECO:0007669"/>
    <property type="project" value="InterPro"/>
</dbReference>
<evidence type="ECO:0000256" key="1">
    <source>
        <dbReference type="ARBA" id="ARBA00004167"/>
    </source>
</evidence>
<keyword evidence="7 12" id="KW-0560">Oxidoreductase</keyword>
<dbReference type="InterPro" id="IPR002401">
    <property type="entry name" value="Cyt_P450_E_grp-I"/>
</dbReference>
<keyword evidence="15" id="KW-1185">Reference proteome</keyword>
<comment type="subcellular location">
    <subcellularLocation>
        <location evidence="1">Membrane</location>
        <topology evidence="1">Single-pass membrane protein</topology>
    </subcellularLocation>
</comment>